<evidence type="ECO:0000256" key="11">
    <source>
        <dbReference type="SAM" id="SignalP"/>
    </source>
</evidence>
<evidence type="ECO:0000256" key="9">
    <source>
        <dbReference type="SAM" id="MobiDB-lite"/>
    </source>
</evidence>
<sequence>MKFTTKALLGFLVAALATTTASVRAQEFDDDAEDAIAPKFVLETKFLDSTSPLTPVVLNTVSTNLEISLANDEENEAIVQIAGGALFQVGKDVPFENITATRVGPIQIPPHSKVPVPYSFVVDVEPKEYFLRIVLVIEYEGQLVQYLSYNSTVYVEDPPLSIFDPQMLFLYLILIALFGAAGYYTFTSYIQPKYFPKKKATKKRAAPAAASTVTAESAAQSTSVNAKGYDESWIPEHHLRSKSPKPRAVKKTGKKATK</sequence>
<dbReference type="GeneID" id="90038407"/>
<proteinExistence type="inferred from homology"/>
<keyword evidence="13" id="KW-1185">Reference proteome</keyword>
<gene>
    <name evidence="12" type="ORF">BZA70DRAFT_280126</name>
</gene>
<evidence type="ECO:0000256" key="7">
    <source>
        <dbReference type="ARBA" id="ARBA00037565"/>
    </source>
</evidence>
<dbReference type="PANTHER" id="PTHR12924">
    <property type="entry name" value="TRANSLOCON-ASSOCIATED PROTEIN, ALPHA SUBUNIT"/>
    <property type="match status" value="1"/>
</dbReference>
<name>A0ABR1F4U2_9ASCO</name>
<evidence type="ECO:0000313" key="13">
    <source>
        <dbReference type="Proteomes" id="UP001498771"/>
    </source>
</evidence>
<evidence type="ECO:0000256" key="5">
    <source>
        <dbReference type="ARBA" id="ARBA00022989"/>
    </source>
</evidence>
<evidence type="ECO:0000256" key="4">
    <source>
        <dbReference type="ARBA" id="ARBA00022824"/>
    </source>
</evidence>
<evidence type="ECO:0000313" key="12">
    <source>
        <dbReference type="EMBL" id="KAK7204840.1"/>
    </source>
</evidence>
<dbReference type="RefSeq" id="XP_064767873.1">
    <property type="nucleotide sequence ID" value="XM_064912895.1"/>
</dbReference>
<feature type="compositionally biased region" description="Low complexity" evidence="9">
    <location>
        <begin position="210"/>
        <end position="223"/>
    </location>
</feature>
<dbReference type="InterPro" id="IPR005595">
    <property type="entry name" value="TRAP_alpha"/>
</dbReference>
<feature type="signal peptide" evidence="11">
    <location>
        <begin position="1"/>
        <end position="25"/>
    </location>
</feature>
<comment type="subcellular location">
    <subcellularLocation>
        <location evidence="1">Endoplasmic reticulum membrane</location>
        <topology evidence="1">Single-pass type I membrane protein</topology>
    </subcellularLocation>
</comment>
<evidence type="ECO:0000256" key="10">
    <source>
        <dbReference type="SAM" id="Phobius"/>
    </source>
</evidence>
<comment type="similarity">
    <text evidence="8">Belongs to the IRC22 family.</text>
</comment>
<feature type="region of interest" description="Disordered" evidence="9">
    <location>
        <begin position="210"/>
        <end position="258"/>
    </location>
</feature>
<dbReference type="Pfam" id="PF03896">
    <property type="entry name" value="TRAP_alpha"/>
    <property type="match status" value="1"/>
</dbReference>
<keyword evidence="2 10" id="KW-0812">Transmembrane</keyword>
<keyword evidence="3 11" id="KW-0732">Signal</keyword>
<protein>
    <recommendedName>
        <fullName evidence="14">Translocon-associated protein subunit alpha</fullName>
    </recommendedName>
</protein>
<feature type="compositionally biased region" description="Basic residues" evidence="9">
    <location>
        <begin position="239"/>
        <end position="258"/>
    </location>
</feature>
<keyword evidence="6 10" id="KW-0472">Membrane</keyword>
<keyword evidence="5 10" id="KW-1133">Transmembrane helix</keyword>
<evidence type="ECO:0000256" key="6">
    <source>
        <dbReference type="ARBA" id="ARBA00023136"/>
    </source>
</evidence>
<evidence type="ECO:0000256" key="1">
    <source>
        <dbReference type="ARBA" id="ARBA00004115"/>
    </source>
</evidence>
<evidence type="ECO:0000256" key="2">
    <source>
        <dbReference type="ARBA" id="ARBA00022692"/>
    </source>
</evidence>
<feature type="chain" id="PRO_5047089711" description="Translocon-associated protein subunit alpha" evidence="11">
    <location>
        <begin position="26"/>
        <end position="258"/>
    </location>
</feature>
<evidence type="ECO:0000256" key="8">
    <source>
        <dbReference type="ARBA" id="ARBA00038311"/>
    </source>
</evidence>
<keyword evidence="4" id="KW-0256">Endoplasmic reticulum</keyword>
<dbReference type="Proteomes" id="UP001498771">
    <property type="component" value="Unassembled WGS sequence"/>
</dbReference>
<organism evidence="12 13">
    <name type="scientific">Myxozyma melibiosi</name>
    <dbReference type="NCBI Taxonomy" id="54550"/>
    <lineage>
        <taxon>Eukaryota</taxon>
        <taxon>Fungi</taxon>
        <taxon>Dikarya</taxon>
        <taxon>Ascomycota</taxon>
        <taxon>Saccharomycotina</taxon>
        <taxon>Lipomycetes</taxon>
        <taxon>Lipomycetales</taxon>
        <taxon>Lipomycetaceae</taxon>
        <taxon>Myxozyma</taxon>
    </lineage>
</organism>
<dbReference type="PANTHER" id="PTHR12924:SF0">
    <property type="entry name" value="TRANSLOCON-ASSOCIATED PROTEIN SUBUNIT ALPHA"/>
    <property type="match status" value="1"/>
</dbReference>
<reference evidence="12 13" key="1">
    <citation type="submission" date="2024-03" db="EMBL/GenBank/DDBJ databases">
        <title>Genome-scale model development and genomic sequencing of the oleaginous clade Lipomyces.</title>
        <authorList>
            <consortium name="Lawrence Berkeley National Laboratory"/>
            <person name="Czajka J.J."/>
            <person name="Han Y."/>
            <person name="Kim J."/>
            <person name="Mondo S.J."/>
            <person name="Hofstad B.A."/>
            <person name="Robles A."/>
            <person name="Haridas S."/>
            <person name="Riley R."/>
            <person name="LaButti K."/>
            <person name="Pangilinan J."/>
            <person name="Andreopoulos W."/>
            <person name="Lipzen A."/>
            <person name="Yan J."/>
            <person name="Wang M."/>
            <person name="Ng V."/>
            <person name="Grigoriev I.V."/>
            <person name="Spatafora J.W."/>
            <person name="Magnuson J.K."/>
            <person name="Baker S.E."/>
            <person name="Pomraning K.R."/>
        </authorList>
    </citation>
    <scope>NUCLEOTIDE SEQUENCE [LARGE SCALE GENOMIC DNA]</scope>
    <source>
        <strain evidence="12 13">Phaff 52-87</strain>
    </source>
</reference>
<comment type="function">
    <text evidence="7">Is probably involved in a pathway contributing to genomic integrity.</text>
</comment>
<feature type="transmembrane region" description="Helical" evidence="10">
    <location>
        <begin position="168"/>
        <end position="190"/>
    </location>
</feature>
<comment type="caution">
    <text evidence="12">The sequence shown here is derived from an EMBL/GenBank/DDBJ whole genome shotgun (WGS) entry which is preliminary data.</text>
</comment>
<feature type="compositionally biased region" description="Basic and acidic residues" evidence="9">
    <location>
        <begin position="228"/>
        <end position="238"/>
    </location>
</feature>
<evidence type="ECO:0008006" key="14">
    <source>
        <dbReference type="Google" id="ProtNLM"/>
    </source>
</evidence>
<dbReference type="EMBL" id="JBBJBU010000007">
    <property type="protein sequence ID" value="KAK7204840.1"/>
    <property type="molecule type" value="Genomic_DNA"/>
</dbReference>
<evidence type="ECO:0000256" key="3">
    <source>
        <dbReference type="ARBA" id="ARBA00022729"/>
    </source>
</evidence>
<accession>A0ABR1F4U2</accession>